<organism evidence="3 4">
    <name type="scientific">Montanilutibacter psychrotolerans</name>
    <dbReference type="NCBI Taxonomy" id="1327343"/>
    <lineage>
        <taxon>Bacteria</taxon>
        <taxon>Pseudomonadati</taxon>
        <taxon>Pseudomonadota</taxon>
        <taxon>Gammaproteobacteria</taxon>
        <taxon>Lysobacterales</taxon>
        <taxon>Lysobacteraceae</taxon>
        <taxon>Montanilutibacter</taxon>
    </lineage>
</organism>
<evidence type="ECO:0000313" key="3">
    <source>
        <dbReference type="EMBL" id="RNF86095.1"/>
    </source>
</evidence>
<dbReference type="EMBL" id="RIBS01000001">
    <property type="protein sequence ID" value="RNF86095.1"/>
    <property type="molecule type" value="Genomic_DNA"/>
</dbReference>
<protein>
    <recommendedName>
        <fullName evidence="5">Lipoprotein</fullName>
    </recommendedName>
</protein>
<proteinExistence type="predicted"/>
<keyword evidence="2" id="KW-0732">Signal</keyword>
<evidence type="ECO:0000313" key="4">
    <source>
        <dbReference type="Proteomes" id="UP000267049"/>
    </source>
</evidence>
<dbReference type="OrthoDB" id="485556at2"/>
<accession>A0A3M8SZF7</accession>
<comment type="caution">
    <text evidence="3">The sequence shown here is derived from an EMBL/GenBank/DDBJ whole genome shotgun (WGS) entry which is preliminary data.</text>
</comment>
<keyword evidence="4" id="KW-1185">Reference proteome</keyword>
<gene>
    <name evidence="3" type="ORF">EER27_01275</name>
</gene>
<reference evidence="3 4" key="1">
    <citation type="submission" date="2018-11" db="EMBL/GenBank/DDBJ databases">
        <title>Lysobacter cryohumiis sp. nov., isolated from soil in the Tianshan Mountains, Xinjiang, China.</title>
        <authorList>
            <person name="Luo Y."/>
            <person name="Sheng H."/>
        </authorList>
    </citation>
    <scope>NUCLEOTIDE SEQUENCE [LARGE SCALE GENOMIC DNA]</scope>
    <source>
        <strain evidence="3 4">ZS60</strain>
    </source>
</reference>
<feature type="chain" id="PRO_5018249646" description="Lipoprotein" evidence="2">
    <location>
        <begin position="21"/>
        <end position="231"/>
    </location>
</feature>
<evidence type="ECO:0000256" key="2">
    <source>
        <dbReference type="SAM" id="SignalP"/>
    </source>
</evidence>
<name>A0A3M8SZF7_9GAMM</name>
<evidence type="ECO:0000256" key="1">
    <source>
        <dbReference type="SAM" id="MobiDB-lite"/>
    </source>
</evidence>
<sequence>MIVSNRLPVIALLLATALLAGCDDKQRTTSGGPTAQGGDDSPLPVPTSKGGSITGMPDSPGPGTVGPPVADVPAEPLLDADGNPLLPADASLTDPATDGVGPTDIPGEPTAQEALTVVRDYYAAINGGRFANAYALWSDGGRATGQTPQEFADGFGDTAGVSLEILPPGRIDAGAGSRHIEVPVALDARQRDGTVRRYSGSFTLRRSVVDGASPEQRAWRIATADLREAPP</sequence>
<dbReference type="PROSITE" id="PS51257">
    <property type="entry name" value="PROKAR_LIPOPROTEIN"/>
    <property type="match status" value="1"/>
</dbReference>
<dbReference type="Proteomes" id="UP000267049">
    <property type="component" value="Unassembled WGS sequence"/>
</dbReference>
<feature type="signal peptide" evidence="2">
    <location>
        <begin position="1"/>
        <end position="20"/>
    </location>
</feature>
<dbReference type="AlphaFoldDB" id="A0A3M8SZF7"/>
<feature type="region of interest" description="Disordered" evidence="1">
    <location>
        <begin position="27"/>
        <end position="109"/>
    </location>
</feature>
<evidence type="ECO:0008006" key="5">
    <source>
        <dbReference type="Google" id="ProtNLM"/>
    </source>
</evidence>